<keyword evidence="2" id="KW-1185">Reference proteome</keyword>
<dbReference type="HOGENOM" id="CLU_3406779_0_0_1"/>
<reference evidence="1" key="2">
    <citation type="submission" date="2015-06" db="UniProtKB">
        <authorList>
            <consortium name="EnsemblMetazoa"/>
        </authorList>
    </citation>
    <scope>IDENTIFICATION</scope>
</reference>
<dbReference type="EMBL" id="CAEY01001892">
    <property type="status" value="NOT_ANNOTATED_CDS"/>
    <property type="molecule type" value="Genomic_DNA"/>
</dbReference>
<proteinExistence type="predicted"/>
<name>T1K9L4_TETUR</name>
<accession>T1K9L4</accession>
<protein>
    <submittedName>
        <fullName evidence="1">Uncharacterized protein</fullName>
    </submittedName>
</protein>
<evidence type="ECO:0000313" key="1">
    <source>
        <dbReference type="EnsemblMetazoa" id="tetur07g05360.1"/>
    </source>
</evidence>
<dbReference type="Proteomes" id="UP000015104">
    <property type="component" value="Unassembled WGS sequence"/>
</dbReference>
<reference evidence="2" key="1">
    <citation type="submission" date="2011-08" db="EMBL/GenBank/DDBJ databases">
        <authorList>
            <person name="Rombauts S."/>
        </authorList>
    </citation>
    <scope>NUCLEOTIDE SEQUENCE</scope>
    <source>
        <strain evidence="2">London</strain>
    </source>
</reference>
<organism evidence="1 2">
    <name type="scientific">Tetranychus urticae</name>
    <name type="common">Two-spotted spider mite</name>
    <dbReference type="NCBI Taxonomy" id="32264"/>
    <lineage>
        <taxon>Eukaryota</taxon>
        <taxon>Metazoa</taxon>
        <taxon>Ecdysozoa</taxon>
        <taxon>Arthropoda</taxon>
        <taxon>Chelicerata</taxon>
        <taxon>Arachnida</taxon>
        <taxon>Acari</taxon>
        <taxon>Acariformes</taxon>
        <taxon>Trombidiformes</taxon>
        <taxon>Prostigmata</taxon>
        <taxon>Eleutherengona</taxon>
        <taxon>Raphignathae</taxon>
        <taxon>Tetranychoidea</taxon>
        <taxon>Tetranychidae</taxon>
        <taxon>Tetranychus</taxon>
    </lineage>
</organism>
<evidence type="ECO:0000313" key="2">
    <source>
        <dbReference type="Proteomes" id="UP000015104"/>
    </source>
</evidence>
<dbReference type="EnsemblMetazoa" id="tetur07g05360.1">
    <property type="protein sequence ID" value="tetur07g05360.1"/>
    <property type="gene ID" value="tetur07g05360"/>
</dbReference>
<dbReference type="AlphaFoldDB" id="T1K9L4"/>
<sequence length="30" mass="3625">MKKENFLKLATTQENKEQLLNCYQKVRRGI</sequence>